<keyword evidence="2" id="KW-1185">Reference proteome</keyword>
<comment type="caution">
    <text evidence="1">The sequence shown here is derived from an EMBL/GenBank/DDBJ whole genome shotgun (WGS) entry which is preliminary data.</text>
</comment>
<dbReference type="InterPro" id="IPR019587">
    <property type="entry name" value="Polyketide_cyclase/dehydratase"/>
</dbReference>
<evidence type="ECO:0000313" key="1">
    <source>
        <dbReference type="EMBL" id="GLS83181.1"/>
    </source>
</evidence>
<accession>A0AA37WYJ1</accession>
<dbReference type="Pfam" id="PF10604">
    <property type="entry name" value="Polyketide_cyc2"/>
    <property type="match status" value="1"/>
</dbReference>
<dbReference type="AlphaFoldDB" id="A0AA37WYJ1"/>
<sequence>MKWLIRVCAGLLVAFALGGVALPNHYQVVQQIEINADKAEIYPWIADLKRWPQWTSWHNNNPKLQIVLGDPSFGDDAYQRWVDEQGREKGNLIFNTAHPDHGVSYTMSVGDNYATGDIALRTLKNRVTVIRWQMKGEFDRFLIGPYMALFSRYFIDHNFKKGLTRLKTAIESNNV</sequence>
<dbReference type="EMBL" id="BSPO01000002">
    <property type="protein sequence ID" value="GLS83181.1"/>
    <property type="molecule type" value="Genomic_DNA"/>
</dbReference>
<reference evidence="1 2" key="1">
    <citation type="journal article" date="2014" name="Int. J. Syst. Evol. Microbiol.">
        <title>Complete genome sequence of Corynebacterium casei LMG S-19264T (=DSM 44701T), isolated from a smear-ripened cheese.</title>
        <authorList>
            <consortium name="US DOE Joint Genome Institute (JGI-PGF)"/>
            <person name="Walter F."/>
            <person name="Albersmeier A."/>
            <person name="Kalinowski J."/>
            <person name="Ruckert C."/>
        </authorList>
    </citation>
    <scope>NUCLEOTIDE SEQUENCE [LARGE SCALE GENOMIC DNA]</scope>
    <source>
        <strain evidence="1 2">NBRC 112785</strain>
    </source>
</reference>
<proteinExistence type="predicted"/>
<dbReference type="RefSeq" id="WP_158220670.1">
    <property type="nucleotide sequence ID" value="NZ_BSPO01000002.1"/>
</dbReference>
<organism evidence="1 2">
    <name type="scientific">Paraferrimonas haliotis</name>
    <dbReference type="NCBI Taxonomy" id="2013866"/>
    <lineage>
        <taxon>Bacteria</taxon>
        <taxon>Pseudomonadati</taxon>
        <taxon>Pseudomonadota</taxon>
        <taxon>Gammaproteobacteria</taxon>
        <taxon>Alteromonadales</taxon>
        <taxon>Ferrimonadaceae</taxon>
        <taxon>Paraferrimonas</taxon>
    </lineage>
</organism>
<name>A0AA37WYJ1_9GAMM</name>
<gene>
    <name evidence="1" type="ORF">GCM10007894_11580</name>
</gene>
<dbReference type="Gene3D" id="3.30.530.20">
    <property type="match status" value="1"/>
</dbReference>
<dbReference type="Proteomes" id="UP001157439">
    <property type="component" value="Unassembled WGS sequence"/>
</dbReference>
<dbReference type="SUPFAM" id="SSF55961">
    <property type="entry name" value="Bet v1-like"/>
    <property type="match status" value="1"/>
</dbReference>
<evidence type="ECO:0008006" key="3">
    <source>
        <dbReference type="Google" id="ProtNLM"/>
    </source>
</evidence>
<protein>
    <recommendedName>
        <fullName evidence="3">Polyketide cyclase / dehydrase and lipid transport</fullName>
    </recommendedName>
</protein>
<dbReference type="InterPro" id="IPR023393">
    <property type="entry name" value="START-like_dom_sf"/>
</dbReference>
<evidence type="ECO:0000313" key="2">
    <source>
        <dbReference type="Proteomes" id="UP001157439"/>
    </source>
</evidence>